<protein>
    <submittedName>
        <fullName evidence="1">Uncharacterized protein</fullName>
    </submittedName>
</protein>
<sequence>MIPGEIVKLNLSIIYCVTQSVCDNRFLINNNLDGELVGIPSSSSSSSNIIRNLSRIPRISSNTSPVTGLEKNILKNLKKRETS</sequence>
<comment type="caution">
    <text evidence="1">The sequence shown here is derived from an EMBL/GenBank/DDBJ whole genome shotgun (WGS) entry which is preliminary data.</text>
</comment>
<accession>A0A2Z6RAI0</accession>
<reference evidence="1 2" key="1">
    <citation type="submission" date="2017-11" db="EMBL/GenBank/DDBJ databases">
        <title>The genome of Rhizophagus clarus HR1 reveals common genetic basis of auxotrophy among arbuscular mycorrhizal fungi.</title>
        <authorList>
            <person name="Kobayashi Y."/>
        </authorList>
    </citation>
    <scope>NUCLEOTIDE SEQUENCE [LARGE SCALE GENOMIC DNA]</scope>
    <source>
        <strain evidence="1 2">HR1</strain>
    </source>
</reference>
<evidence type="ECO:0000313" key="1">
    <source>
        <dbReference type="EMBL" id="GBB99123.1"/>
    </source>
</evidence>
<name>A0A2Z6RAI0_9GLOM</name>
<keyword evidence="2" id="KW-1185">Reference proteome</keyword>
<dbReference type="AlphaFoldDB" id="A0A2Z6RAI0"/>
<evidence type="ECO:0000313" key="2">
    <source>
        <dbReference type="Proteomes" id="UP000247702"/>
    </source>
</evidence>
<dbReference type="EMBL" id="BEXD01002691">
    <property type="protein sequence ID" value="GBB99123.1"/>
    <property type="molecule type" value="Genomic_DNA"/>
</dbReference>
<proteinExistence type="predicted"/>
<organism evidence="1 2">
    <name type="scientific">Rhizophagus clarus</name>
    <dbReference type="NCBI Taxonomy" id="94130"/>
    <lineage>
        <taxon>Eukaryota</taxon>
        <taxon>Fungi</taxon>
        <taxon>Fungi incertae sedis</taxon>
        <taxon>Mucoromycota</taxon>
        <taxon>Glomeromycotina</taxon>
        <taxon>Glomeromycetes</taxon>
        <taxon>Glomerales</taxon>
        <taxon>Glomeraceae</taxon>
        <taxon>Rhizophagus</taxon>
    </lineage>
</organism>
<gene>
    <name evidence="1" type="ORF">RclHR1_03420006</name>
</gene>
<dbReference type="Proteomes" id="UP000247702">
    <property type="component" value="Unassembled WGS sequence"/>
</dbReference>